<dbReference type="Gene3D" id="1.50.10.10">
    <property type="match status" value="1"/>
</dbReference>
<proteinExistence type="predicted"/>
<dbReference type="AlphaFoldDB" id="A0A7S1F910"/>
<accession>A0A7S1F910</accession>
<keyword evidence="1" id="KW-0732">Signal</keyword>
<feature type="signal peptide" evidence="1">
    <location>
        <begin position="1"/>
        <end position="17"/>
    </location>
</feature>
<protein>
    <recommendedName>
        <fullName evidence="3">Alpha,alpha-trehalase</fullName>
    </recommendedName>
</protein>
<evidence type="ECO:0000313" key="2">
    <source>
        <dbReference type="EMBL" id="CAD8851111.1"/>
    </source>
</evidence>
<evidence type="ECO:0008006" key="3">
    <source>
        <dbReference type="Google" id="ProtNLM"/>
    </source>
</evidence>
<reference evidence="2" key="1">
    <citation type="submission" date="2021-01" db="EMBL/GenBank/DDBJ databases">
        <authorList>
            <person name="Corre E."/>
            <person name="Pelletier E."/>
            <person name="Niang G."/>
            <person name="Scheremetjew M."/>
            <person name="Finn R."/>
            <person name="Kale V."/>
            <person name="Holt S."/>
            <person name="Cochrane G."/>
            <person name="Meng A."/>
            <person name="Brown T."/>
            <person name="Cohen L."/>
        </authorList>
    </citation>
    <scope>NUCLEOTIDE SEQUENCE</scope>
</reference>
<name>A0A7S1F910_NOCSC</name>
<sequence length="786" mass="85242">MVHLWLFVLFSALGLRAESSYCVQVQGPAVAVIERDGVVAVGNGYTCAVYNLTHPHLAELRGDFEGGGQYGHNVLGEGGCHLEWEAADGSVYTSMDGGAATADVSSLPATAGIHIMLEQDTFYEVQDLSLSVGERSVSVRSTGGLRHGVLSKAVRRQCAFEPTSLYALFDRGVVQMKEAGNFTTYGSHDDVERLYALGGAGDDLHTAGNMSISLRRNTGYTVGVVLLSHKESPYSGFQEIYAGTLPAVDQWNSDGWKNVTAIEVPVTSWTSHVEMAPNNMDFPAQGPNGDVSTAQSVPTKDLRTLLTGIYGSPVGQLCTHDNGVEHGVRVAQMATTIARPSYGYSNMYNFFDPDNYVSTAALLYSQDPYLQKQVRLVLERSGSFINSKGQLPHHFVGVTPTFQAISGATQTGPNVFWVLSCLNYVKATGDVAWLESYMPKIRQASAFLFGMLDQGVGLLSSPGSLMIDVFIRTGFTSDTNGMVVGFMKELADAEEVLGNTTGAAALRDFSERLADRMDALLWDTETQDHYVTQLNPDGSTRDFVDYDANFIALAHGVASPERAAAAFKRLDGGRCTHGRASFVSERYYGKHDTTAGNIGDSWCSMGRIGWFDALSRKRYGDLATFDDVLLDPLVGDLNRWTWLHERYSCDGTPQQNRTAMYFEYPSVTAMMLHYIRYGVQSSLKGLTVTPFGPQQFDYHVGNVRVSYSPSLVAMTTPGNGDRVFSVDGLSPNTLFAYSTTCPLSSHAVNGTVVSDSHGTVTFVVHLVQSSSVPDCVVEVGTTVSLV</sequence>
<organism evidence="2">
    <name type="scientific">Noctiluca scintillans</name>
    <name type="common">Sea sparkle</name>
    <name type="synonym">Red tide dinoflagellate</name>
    <dbReference type="NCBI Taxonomy" id="2966"/>
    <lineage>
        <taxon>Eukaryota</taxon>
        <taxon>Sar</taxon>
        <taxon>Alveolata</taxon>
        <taxon>Dinophyceae</taxon>
        <taxon>Noctilucales</taxon>
        <taxon>Noctilucaceae</taxon>
        <taxon>Noctiluca</taxon>
    </lineage>
</organism>
<feature type="chain" id="PRO_5030532387" description="Alpha,alpha-trehalase" evidence="1">
    <location>
        <begin position="18"/>
        <end position="786"/>
    </location>
</feature>
<dbReference type="GO" id="GO:0005975">
    <property type="term" value="P:carbohydrate metabolic process"/>
    <property type="evidence" value="ECO:0007669"/>
    <property type="project" value="InterPro"/>
</dbReference>
<gene>
    <name evidence="2" type="ORF">NSCI0253_LOCUS25461</name>
</gene>
<dbReference type="SUPFAM" id="SSF48208">
    <property type="entry name" value="Six-hairpin glycosidases"/>
    <property type="match status" value="1"/>
</dbReference>
<dbReference type="InterPro" id="IPR008928">
    <property type="entry name" value="6-hairpin_glycosidase_sf"/>
</dbReference>
<dbReference type="InterPro" id="IPR012341">
    <property type="entry name" value="6hp_glycosidase-like_sf"/>
</dbReference>
<evidence type="ECO:0000256" key="1">
    <source>
        <dbReference type="SAM" id="SignalP"/>
    </source>
</evidence>
<dbReference type="EMBL" id="HBFQ01036115">
    <property type="protein sequence ID" value="CAD8851111.1"/>
    <property type="molecule type" value="Transcribed_RNA"/>
</dbReference>